<evidence type="ECO:0000256" key="11">
    <source>
        <dbReference type="ARBA" id="ARBA00023136"/>
    </source>
</evidence>
<keyword evidence="8" id="KW-0408">Iron</keyword>
<evidence type="ECO:0000256" key="2">
    <source>
        <dbReference type="ARBA" id="ARBA00009810"/>
    </source>
</evidence>
<protein>
    <submittedName>
        <fullName evidence="19">TonB-dependent siderophore receptor family protein</fullName>
    </submittedName>
</protein>
<dbReference type="InterPro" id="IPR012910">
    <property type="entry name" value="Plug_dom"/>
</dbReference>
<dbReference type="Pfam" id="PF07715">
    <property type="entry name" value="Plug"/>
    <property type="match status" value="1"/>
</dbReference>
<comment type="subcellular location">
    <subcellularLocation>
        <location evidence="1 14">Cell outer membrane</location>
        <topology evidence="1 14">Multi-pass membrane protein</topology>
    </subcellularLocation>
</comment>
<dbReference type="FunFam" id="2.40.170.20:FF:000005">
    <property type="entry name" value="TonB-dependent siderophore receptor"/>
    <property type="match status" value="1"/>
</dbReference>
<evidence type="ECO:0000256" key="6">
    <source>
        <dbReference type="ARBA" id="ARBA00022692"/>
    </source>
</evidence>
<keyword evidence="7 16" id="KW-0732">Signal</keyword>
<dbReference type="RefSeq" id="WP_051780465.1">
    <property type="nucleotide sequence ID" value="NZ_BCTH01000005.1"/>
</dbReference>
<dbReference type="AlphaFoldDB" id="W0V514"/>
<keyword evidence="13 14" id="KW-0998">Cell outer membrane</keyword>
<dbReference type="GO" id="GO:0009279">
    <property type="term" value="C:cell outer membrane"/>
    <property type="evidence" value="ECO:0007669"/>
    <property type="project" value="UniProtKB-SubCell"/>
</dbReference>
<dbReference type="InterPro" id="IPR000531">
    <property type="entry name" value="Beta-barrel_TonB"/>
</dbReference>
<dbReference type="CDD" id="cd01347">
    <property type="entry name" value="ligand_gated_channel"/>
    <property type="match status" value="1"/>
</dbReference>
<feature type="signal peptide" evidence="16">
    <location>
        <begin position="1"/>
        <end position="34"/>
    </location>
</feature>
<accession>W0V514</accession>
<evidence type="ECO:0000256" key="5">
    <source>
        <dbReference type="ARBA" id="ARBA00022496"/>
    </source>
</evidence>
<keyword evidence="3 14" id="KW-0813">Transport</keyword>
<dbReference type="KEGG" id="jag:GJA_1731"/>
<evidence type="ECO:0000256" key="10">
    <source>
        <dbReference type="ARBA" id="ARBA00023077"/>
    </source>
</evidence>
<proteinExistence type="inferred from homology"/>
<dbReference type="GO" id="GO:0015344">
    <property type="term" value="F:siderophore uptake transmembrane transporter activity"/>
    <property type="evidence" value="ECO:0007669"/>
    <property type="project" value="TreeGrafter"/>
</dbReference>
<evidence type="ECO:0000313" key="19">
    <source>
        <dbReference type="EMBL" id="CDG82367.1"/>
    </source>
</evidence>
<evidence type="ECO:0000256" key="7">
    <source>
        <dbReference type="ARBA" id="ARBA00022729"/>
    </source>
</evidence>
<dbReference type="GO" id="GO:0038023">
    <property type="term" value="F:signaling receptor activity"/>
    <property type="evidence" value="ECO:0007669"/>
    <property type="project" value="InterPro"/>
</dbReference>
<evidence type="ECO:0000256" key="9">
    <source>
        <dbReference type="ARBA" id="ARBA00023065"/>
    </source>
</evidence>
<evidence type="ECO:0000256" key="13">
    <source>
        <dbReference type="ARBA" id="ARBA00023237"/>
    </source>
</evidence>
<dbReference type="NCBIfam" id="TIGR01783">
    <property type="entry name" value="TonB-siderophor"/>
    <property type="match status" value="1"/>
</dbReference>
<dbReference type="PROSITE" id="PS52016">
    <property type="entry name" value="TONB_DEPENDENT_REC_3"/>
    <property type="match status" value="1"/>
</dbReference>
<keyword evidence="10 15" id="KW-0798">TonB box</keyword>
<sequence length="725" mass="78752">MKTTTNHLPPPFPRRRLALALHWALLGIAAPVLAQTAAPADKVLGEIKVQGARDKQSATGPVIGYHASRSAVGTKTDTPLNEVAQSISVVTADQIQDTGARTLQDALGYTPGVSAEQGSYGALSTESFMIRGFEVQPFSGGILRDGMKYQPNVYNGAQEPYGLERIEVLKGASSLLYGTGAPGGVINTVSKRPSADMLKELNLTLGSKRSRQLAADYGGALDAAGVWTYRLTGLAREGDSVVDFGYNERSYFAPALTWRPSAATSLTLLSSYQHSKVTDNGNLPIKGTLQFNPNGQLPVGRYLGEPGFNYFDNTQKNIGYVYTHAFSDALTLTHGLRYFRSDLDYKYYQILGVEDDQRTVRRRGRAFRDNTNALTTDTNLAWKVTTGAVAHTILAGVDYLSQHHDSDRANTAFAPIDAYAPVYGTAPQGVTPTDMWRLRQYATGLYLQDQLKFGGQWVLLLGGRHDSTRQDQSDLLTGPDKVIQRDSANTGRAGLVYLGPNGVSPYVSFSQSFAPEQGNSRTGAQFKPTRGEQYEAGVRYQPAGGTLLLSAALYQLTQTNVQTPDPVAPDDYSVQTGEVRSRGLELEAKGSPLRDLELVAAYSYIDAKTTKTNNPDELGARQISVPRNTASLWLHYRLAGLGAAPLQAGAGLRYVGERPGNIFGVPPEPAYTLLDTVLSYDLGHWKYALNVNNLADKRYVPSPCYGRGCTYGQPRTVALSASYRW</sequence>
<evidence type="ECO:0000256" key="16">
    <source>
        <dbReference type="SAM" id="SignalP"/>
    </source>
</evidence>
<dbReference type="SUPFAM" id="SSF56935">
    <property type="entry name" value="Porins"/>
    <property type="match status" value="1"/>
</dbReference>
<dbReference type="InterPro" id="IPR037066">
    <property type="entry name" value="Plug_dom_sf"/>
</dbReference>
<dbReference type="Gene3D" id="2.40.170.20">
    <property type="entry name" value="TonB-dependent receptor, beta-barrel domain"/>
    <property type="match status" value="1"/>
</dbReference>
<keyword evidence="20" id="KW-1185">Reference proteome</keyword>
<comment type="similarity">
    <text evidence="2 14 15">Belongs to the TonB-dependent receptor family.</text>
</comment>
<keyword evidence="9" id="KW-0406">Ion transport</keyword>
<dbReference type="eggNOG" id="COG4773">
    <property type="taxonomic scope" value="Bacteria"/>
</dbReference>
<evidence type="ECO:0000313" key="20">
    <source>
        <dbReference type="Proteomes" id="UP000027604"/>
    </source>
</evidence>
<dbReference type="InterPro" id="IPR039426">
    <property type="entry name" value="TonB-dep_rcpt-like"/>
</dbReference>
<dbReference type="OrthoDB" id="127311at2"/>
<evidence type="ECO:0000256" key="4">
    <source>
        <dbReference type="ARBA" id="ARBA00022452"/>
    </source>
</evidence>
<dbReference type="STRING" id="1349767.GJA_1731"/>
<dbReference type="PATRIC" id="fig|1349767.4.peg.3406"/>
<feature type="domain" description="TonB-dependent receptor plug" evidence="18">
    <location>
        <begin position="80"/>
        <end position="185"/>
    </location>
</feature>
<dbReference type="GO" id="GO:0015891">
    <property type="term" value="P:siderophore transport"/>
    <property type="evidence" value="ECO:0007669"/>
    <property type="project" value="InterPro"/>
</dbReference>
<organism evidence="19 20">
    <name type="scientific">Janthinobacterium agaricidamnosum NBRC 102515 = DSM 9628</name>
    <dbReference type="NCBI Taxonomy" id="1349767"/>
    <lineage>
        <taxon>Bacteria</taxon>
        <taxon>Pseudomonadati</taxon>
        <taxon>Pseudomonadota</taxon>
        <taxon>Betaproteobacteria</taxon>
        <taxon>Burkholderiales</taxon>
        <taxon>Oxalobacteraceae</taxon>
        <taxon>Janthinobacterium</taxon>
    </lineage>
</organism>
<dbReference type="Pfam" id="PF00593">
    <property type="entry name" value="TonB_dep_Rec_b-barrel"/>
    <property type="match status" value="1"/>
</dbReference>
<feature type="domain" description="TonB-dependent receptor-like beta-barrel" evidence="17">
    <location>
        <begin position="261"/>
        <end position="694"/>
    </location>
</feature>
<dbReference type="PANTHER" id="PTHR32552:SF68">
    <property type="entry name" value="FERRICHROME OUTER MEMBRANE TRANSPORTER_PHAGE RECEPTOR"/>
    <property type="match status" value="1"/>
</dbReference>
<evidence type="ECO:0000256" key="12">
    <source>
        <dbReference type="ARBA" id="ARBA00023170"/>
    </source>
</evidence>
<evidence type="ECO:0000256" key="1">
    <source>
        <dbReference type="ARBA" id="ARBA00004571"/>
    </source>
</evidence>
<dbReference type="Proteomes" id="UP000027604">
    <property type="component" value="Chromosome I"/>
</dbReference>
<keyword evidence="6 14" id="KW-0812">Transmembrane</keyword>
<gene>
    <name evidence="19" type="ORF">GJA_1731</name>
</gene>
<evidence type="ECO:0000256" key="14">
    <source>
        <dbReference type="PROSITE-ProRule" id="PRU01360"/>
    </source>
</evidence>
<dbReference type="EMBL" id="HG322949">
    <property type="protein sequence ID" value="CDG82367.1"/>
    <property type="molecule type" value="Genomic_DNA"/>
</dbReference>
<evidence type="ECO:0000256" key="15">
    <source>
        <dbReference type="RuleBase" id="RU003357"/>
    </source>
</evidence>
<dbReference type="Gene3D" id="2.170.130.10">
    <property type="entry name" value="TonB-dependent receptor, plug domain"/>
    <property type="match status" value="1"/>
</dbReference>
<evidence type="ECO:0000259" key="18">
    <source>
        <dbReference type="Pfam" id="PF07715"/>
    </source>
</evidence>
<name>W0V514_9BURK</name>
<keyword evidence="12 19" id="KW-0675">Receptor</keyword>
<feature type="chain" id="PRO_5004797343" evidence="16">
    <location>
        <begin position="35"/>
        <end position="725"/>
    </location>
</feature>
<dbReference type="PANTHER" id="PTHR32552">
    <property type="entry name" value="FERRICHROME IRON RECEPTOR-RELATED"/>
    <property type="match status" value="1"/>
</dbReference>
<dbReference type="InterPro" id="IPR010105">
    <property type="entry name" value="TonB_sidphr_rcpt"/>
</dbReference>
<keyword evidence="4 14" id="KW-1134">Transmembrane beta strand</keyword>
<evidence type="ECO:0000256" key="3">
    <source>
        <dbReference type="ARBA" id="ARBA00022448"/>
    </source>
</evidence>
<evidence type="ECO:0000256" key="8">
    <source>
        <dbReference type="ARBA" id="ARBA00023004"/>
    </source>
</evidence>
<keyword evidence="11 14" id="KW-0472">Membrane</keyword>
<dbReference type="HOGENOM" id="CLU_008287_9_0_4"/>
<evidence type="ECO:0000259" key="17">
    <source>
        <dbReference type="Pfam" id="PF00593"/>
    </source>
</evidence>
<keyword evidence="5" id="KW-0410">Iron transport</keyword>
<dbReference type="FunFam" id="2.170.130.10:FF:000001">
    <property type="entry name" value="Catecholate siderophore TonB-dependent receptor"/>
    <property type="match status" value="1"/>
</dbReference>
<reference evidence="19 20" key="1">
    <citation type="journal article" date="2015" name="Genome Announc.">
        <title>Genome Sequence of Mushroom Soft-Rot Pathogen Janthinobacterium agaricidamnosum.</title>
        <authorList>
            <person name="Graupner K."/>
            <person name="Lackner G."/>
            <person name="Hertweck C."/>
        </authorList>
    </citation>
    <scope>NUCLEOTIDE SEQUENCE [LARGE SCALE GENOMIC DNA]</scope>
    <source>
        <strain evidence="20">NBRC 102515 / DSM 9628</strain>
    </source>
</reference>
<dbReference type="InterPro" id="IPR036942">
    <property type="entry name" value="Beta-barrel_TonB_sf"/>
</dbReference>